<dbReference type="InterPro" id="IPR014756">
    <property type="entry name" value="Ig_E-set"/>
</dbReference>
<protein>
    <submittedName>
        <fullName evidence="2">IPT/TIG domain-containing protein</fullName>
    </submittedName>
</protein>
<evidence type="ECO:0000313" key="2">
    <source>
        <dbReference type="EMBL" id="MFC5639703.1"/>
    </source>
</evidence>
<dbReference type="SMART" id="SM00429">
    <property type="entry name" value="IPT"/>
    <property type="match status" value="3"/>
</dbReference>
<feature type="domain" description="IPT/TIG" evidence="1">
    <location>
        <begin position="1"/>
        <end position="77"/>
    </location>
</feature>
<organism evidence="2 3">
    <name type="scientific">Streptomyces bullii</name>
    <dbReference type="NCBI Taxonomy" id="349910"/>
    <lineage>
        <taxon>Bacteria</taxon>
        <taxon>Bacillati</taxon>
        <taxon>Actinomycetota</taxon>
        <taxon>Actinomycetes</taxon>
        <taxon>Kitasatosporales</taxon>
        <taxon>Streptomycetaceae</taxon>
        <taxon>Streptomyces</taxon>
    </lineage>
</organism>
<reference evidence="3" key="1">
    <citation type="journal article" date="2019" name="Int. J. Syst. Evol. Microbiol.">
        <title>The Global Catalogue of Microorganisms (GCM) 10K type strain sequencing project: providing services to taxonomists for standard genome sequencing and annotation.</title>
        <authorList>
            <consortium name="The Broad Institute Genomics Platform"/>
            <consortium name="The Broad Institute Genome Sequencing Center for Infectious Disease"/>
            <person name="Wu L."/>
            <person name="Ma J."/>
        </authorList>
    </citation>
    <scope>NUCLEOTIDE SEQUENCE [LARGE SCALE GENOMIC DNA]</scope>
    <source>
        <strain evidence="3">CGMCC 4.7248</strain>
    </source>
</reference>
<comment type="caution">
    <text evidence="2">The sequence shown here is derived from an EMBL/GenBank/DDBJ whole genome shotgun (WGS) entry which is preliminary data.</text>
</comment>
<dbReference type="EMBL" id="JBHSNY010000033">
    <property type="protein sequence ID" value="MFC5639703.1"/>
    <property type="molecule type" value="Genomic_DNA"/>
</dbReference>
<dbReference type="SUPFAM" id="SSF81296">
    <property type="entry name" value="E set domains"/>
    <property type="match status" value="3"/>
</dbReference>
<dbReference type="Proteomes" id="UP001596154">
    <property type="component" value="Unassembled WGS sequence"/>
</dbReference>
<dbReference type="Pfam" id="PF01833">
    <property type="entry name" value="TIG"/>
    <property type="match status" value="3"/>
</dbReference>
<dbReference type="PANTHER" id="PTHR22625:SF70">
    <property type="entry name" value="PLEXIN A, ISOFORM A"/>
    <property type="match status" value="1"/>
</dbReference>
<accession>A0ABW0V1G7</accession>
<dbReference type="InterPro" id="IPR013783">
    <property type="entry name" value="Ig-like_fold"/>
</dbReference>
<dbReference type="Gene3D" id="2.60.40.10">
    <property type="entry name" value="Immunoglobulins"/>
    <property type="match status" value="3"/>
</dbReference>
<feature type="domain" description="IPT/TIG" evidence="1">
    <location>
        <begin position="79"/>
        <end position="160"/>
    </location>
</feature>
<gene>
    <name evidence="2" type="ORF">ACFPZJ_39585</name>
</gene>
<dbReference type="CDD" id="cd00102">
    <property type="entry name" value="IPT"/>
    <property type="match status" value="2"/>
</dbReference>
<dbReference type="InterPro" id="IPR002909">
    <property type="entry name" value="IPT_dom"/>
</dbReference>
<feature type="domain" description="IPT/TIG" evidence="1">
    <location>
        <begin position="162"/>
        <end position="243"/>
    </location>
</feature>
<sequence length="248" mass="23453">MPISPTQGSTGGGTLVTITGTNLSNTNAVIFGNKPATNVTNVSPTQVTAVAPSGTGTVGVTVSTPGGTSNPVPFFYVGAPFKSSLGTSSGPLAGGNAITITGTGLSTATSVDFGGVTATPTVNSDSSLSVTVPAGAAAGPVSVSVTTAGGTNNGLSYTYVDNPTIGTISPTSGPTSGGTAVTITGTNLDSTDSVTFDGVAAPFSVINATTLSVVTPPGTAGAADVVVTNPSGSDTAVGGFSYVAGPGI</sequence>
<evidence type="ECO:0000259" key="1">
    <source>
        <dbReference type="SMART" id="SM00429"/>
    </source>
</evidence>
<keyword evidence="3" id="KW-1185">Reference proteome</keyword>
<proteinExistence type="predicted"/>
<dbReference type="InterPro" id="IPR031148">
    <property type="entry name" value="Plexin"/>
</dbReference>
<dbReference type="RefSeq" id="WP_381031916.1">
    <property type="nucleotide sequence ID" value="NZ_JBHSNY010000033.1"/>
</dbReference>
<dbReference type="PANTHER" id="PTHR22625">
    <property type="entry name" value="PLEXIN"/>
    <property type="match status" value="1"/>
</dbReference>
<evidence type="ECO:0000313" key="3">
    <source>
        <dbReference type="Proteomes" id="UP001596154"/>
    </source>
</evidence>
<name>A0ABW0V1G7_9ACTN</name>